<dbReference type="EMBL" id="JAHESD010000047">
    <property type="protein sequence ID" value="MBT1705124.1"/>
    <property type="molecule type" value="Genomic_DNA"/>
</dbReference>
<keyword evidence="1" id="KW-0378">Hydrolase</keyword>
<dbReference type="PANTHER" id="PTHR15394">
    <property type="entry name" value="SERINE HYDROLASE RBBP9"/>
    <property type="match status" value="1"/>
</dbReference>
<dbReference type="SUPFAM" id="SSF53474">
    <property type="entry name" value="alpha/beta-Hydrolases"/>
    <property type="match status" value="1"/>
</dbReference>
<dbReference type="PANTHER" id="PTHR15394:SF3">
    <property type="entry name" value="SERINE HYDROLASE RBBP9"/>
    <property type="match status" value="1"/>
</dbReference>
<evidence type="ECO:0000313" key="1">
    <source>
        <dbReference type="EMBL" id="MBT1705124.1"/>
    </source>
</evidence>
<dbReference type="Pfam" id="PF06821">
    <property type="entry name" value="Ser_hydrolase"/>
    <property type="match status" value="1"/>
</dbReference>
<reference evidence="1 2" key="1">
    <citation type="submission" date="2021-05" db="EMBL/GenBank/DDBJ databases">
        <title>A Polyphasic approach of four new species of the genus Ohtaekwangia: Ohtaekwangia histidinii sp. nov., Ohtaekwangia cretensis sp. nov., Ohtaekwangia indiensis sp. nov., Ohtaekwangia reichenbachii sp. nov. from diverse environment.</title>
        <authorList>
            <person name="Octaviana S."/>
        </authorList>
    </citation>
    <scope>NUCLEOTIDE SEQUENCE [LARGE SCALE GENOMIC DNA]</scope>
    <source>
        <strain evidence="1 2">PWU20</strain>
    </source>
</reference>
<gene>
    <name evidence="1" type="ORF">KK060_17660</name>
</gene>
<dbReference type="RefSeq" id="WP_254155081.1">
    <property type="nucleotide sequence ID" value="NZ_JAHESD010000047.1"/>
</dbReference>
<dbReference type="InterPro" id="IPR029058">
    <property type="entry name" value="AB_hydrolase_fold"/>
</dbReference>
<dbReference type="InterPro" id="IPR010662">
    <property type="entry name" value="RBBP9/YdeN"/>
</dbReference>
<organism evidence="1 2">
    <name type="scientific">Chryseosolibacter indicus</name>
    <dbReference type="NCBI Taxonomy" id="2782351"/>
    <lineage>
        <taxon>Bacteria</taxon>
        <taxon>Pseudomonadati</taxon>
        <taxon>Bacteroidota</taxon>
        <taxon>Cytophagia</taxon>
        <taxon>Cytophagales</taxon>
        <taxon>Chryseotaleaceae</taxon>
        <taxon>Chryseosolibacter</taxon>
    </lineage>
</organism>
<proteinExistence type="predicted"/>
<keyword evidence="2" id="KW-1185">Reference proteome</keyword>
<name>A0ABS5VWK6_9BACT</name>
<accession>A0ABS5VWK6</accession>
<dbReference type="GO" id="GO:0016787">
    <property type="term" value="F:hydrolase activity"/>
    <property type="evidence" value="ECO:0007669"/>
    <property type="project" value="UniProtKB-KW"/>
</dbReference>
<protein>
    <submittedName>
        <fullName evidence="1">Alpha/beta hydrolase</fullName>
    </submittedName>
</protein>
<evidence type="ECO:0000313" key="2">
    <source>
        <dbReference type="Proteomes" id="UP000772618"/>
    </source>
</evidence>
<dbReference type="Proteomes" id="UP000772618">
    <property type="component" value="Unassembled WGS sequence"/>
</dbReference>
<comment type="caution">
    <text evidence="1">The sequence shown here is derived from an EMBL/GenBank/DDBJ whole genome shotgun (WGS) entry which is preliminary data.</text>
</comment>
<sequence length="183" mass="20666">MGNNKHILFIQGAGDDGYEEDAKLVDALQGELGSVYKIHFPHLHSDENLSDFGWLKQISNEIVSIDDDVILVAHSLGASMLLKCLSENQIAEKILGIFLMATPFWEGDEEWVQGLKLKADFADELPKNVPVFLYHCRDDEEVPFDHLELYKKKMPHAIVREIESGGHQLKNDLSIVAKDIQLL</sequence>
<dbReference type="Gene3D" id="3.40.50.1820">
    <property type="entry name" value="alpha/beta hydrolase"/>
    <property type="match status" value="1"/>
</dbReference>